<proteinExistence type="predicted"/>
<evidence type="ECO:0000313" key="1">
    <source>
        <dbReference type="EnsemblMetazoa" id="PPA26466.1"/>
    </source>
</evidence>
<gene>
    <name evidence="1" type="primary">WBGene00116020</name>
</gene>
<evidence type="ECO:0000313" key="2">
    <source>
        <dbReference type="Proteomes" id="UP000005239"/>
    </source>
</evidence>
<dbReference type="EnsemblMetazoa" id="PPA26466.1">
    <property type="protein sequence ID" value="PPA26466.1"/>
    <property type="gene ID" value="WBGene00116020"/>
</dbReference>
<dbReference type="OrthoDB" id="6127264at2759"/>
<sequence length="83" mass="8966">MLPTLLLLLVCPWPTSSVPYKGQGEDGVGGLDCEWSGTAPFCAGLCTKEKPQPETYVMSSGILSTYGYMCFTGQKMMCCNKRG</sequence>
<reference evidence="2" key="1">
    <citation type="journal article" date="2008" name="Nat. Genet.">
        <title>The Pristionchus pacificus genome provides a unique perspective on nematode lifestyle and parasitism.</title>
        <authorList>
            <person name="Dieterich C."/>
            <person name="Clifton S.W."/>
            <person name="Schuster L.N."/>
            <person name="Chinwalla A."/>
            <person name="Delehaunty K."/>
            <person name="Dinkelacker I."/>
            <person name="Fulton L."/>
            <person name="Fulton R."/>
            <person name="Godfrey J."/>
            <person name="Minx P."/>
            <person name="Mitreva M."/>
            <person name="Roeseler W."/>
            <person name="Tian H."/>
            <person name="Witte H."/>
            <person name="Yang S.P."/>
            <person name="Wilson R.K."/>
            <person name="Sommer R.J."/>
        </authorList>
    </citation>
    <scope>NUCLEOTIDE SEQUENCE [LARGE SCALE GENOMIC DNA]</scope>
    <source>
        <strain evidence="2">PS312</strain>
    </source>
</reference>
<accession>A0A8R1UIE7</accession>
<dbReference type="AlphaFoldDB" id="A0A454XUS5"/>
<dbReference type="Proteomes" id="UP000005239">
    <property type="component" value="Unassembled WGS sequence"/>
</dbReference>
<name>A0A454XUS5_PRIPA</name>
<accession>A0A454XUS5</accession>
<organism evidence="1 2">
    <name type="scientific">Pristionchus pacificus</name>
    <name type="common">Parasitic nematode worm</name>
    <dbReference type="NCBI Taxonomy" id="54126"/>
    <lineage>
        <taxon>Eukaryota</taxon>
        <taxon>Metazoa</taxon>
        <taxon>Ecdysozoa</taxon>
        <taxon>Nematoda</taxon>
        <taxon>Chromadorea</taxon>
        <taxon>Rhabditida</taxon>
        <taxon>Rhabditina</taxon>
        <taxon>Diplogasteromorpha</taxon>
        <taxon>Diplogasteroidea</taxon>
        <taxon>Neodiplogasteridae</taxon>
        <taxon>Pristionchus</taxon>
    </lineage>
</organism>
<protein>
    <submittedName>
        <fullName evidence="1">Uncharacterized protein</fullName>
    </submittedName>
</protein>
<reference evidence="1" key="2">
    <citation type="submission" date="2022-06" db="UniProtKB">
        <authorList>
            <consortium name="EnsemblMetazoa"/>
        </authorList>
    </citation>
    <scope>IDENTIFICATION</scope>
    <source>
        <strain evidence="1">PS312</strain>
    </source>
</reference>
<keyword evidence="2" id="KW-1185">Reference proteome</keyword>